<keyword evidence="7" id="KW-0067">ATP-binding</keyword>
<feature type="compositionally biased region" description="Basic and acidic residues" evidence="12">
    <location>
        <begin position="38"/>
        <end position="50"/>
    </location>
</feature>
<keyword evidence="11" id="KW-0175">Coiled coil</keyword>
<evidence type="ECO:0000256" key="2">
    <source>
        <dbReference type="ARBA" id="ARBA00012513"/>
    </source>
</evidence>
<keyword evidence="4" id="KW-0808">Transferase</keyword>
<dbReference type="GO" id="GO:0005634">
    <property type="term" value="C:nucleus"/>
    <property type="evidence" value="ECO:0007669"/>
    <property type="project" value="TreeGrafter"/>
</dbReference>
<name>A0AAU9VXL0_9CNID</name>
<dbReference type="InterPro" id="IPR011009">
    <property type="entry name" value="Kinase-like_dom_sf"/>
</dbReference>
<protein>
    <recommendedName>
        <fullName evidence="2">non-specific serine/threonine protein kinase</fullName>
        <ecNumber evidence="2">2.7.11.1</ecNumber>
    </recommendedName>
</protein>
<evidence type="ECO:0000256" key="8">
    <source>
        <dbReference type="ARBA" id="ARBA00023161"/>
    </source>
</evidence>
<feature type="region of interest" description="Disordered" evidence="12">
    <location>
        <begin position="1"/>
        <end position="136"/>
    </location>
</feature>
<dbReference type="PROSITE" id="PS51190">
    <property type="entry name" value="FATC"/>
    <property type="match status" value="1"/>
</dbReference>
<comment type="caution">
    <text evidence="16">The sequence shown here is derived from an EMBL/GenBank/DDBJ whole genome shotgun (WGS) entry which is preliminary data.</text>
</comment>
<keyword evidence="17" id="KW-1185">Reference proteome</keyword>
<feature type="domain" description="PI3K/PI4K catalytic" evidence="13">
    <location>
        <begin position="2194"/>
        <end position="2536"/>
    </location>
</feature>
<evidence type="ECO:0000256" key="9">
    <source>
        <dbReference type="ARBA" id="ARBA00047899"/>
    </source>
</evidence>
<dbReference type="FunFam" id="3.30.1010.10:FF:000010">
    <property type="entry name" value="serine/threonine-protein kinase SMG1 isoform X1"/>
    <property type="match status" value="1"/>
</dbReference>
<dbReference type="InterPro" id="IPR014009">
    <property type="entry name" value="PIK_FAT"/>
</dbReference>
<dbReference type="Proteomes" id="UP001159428">
    <property type="component" value="Unassembled WGS sequence"/>
</dbReference>
<feature type="compositionally biased region" description="Basic and acidic residues" evidence="12">
    <location>
        <begin position="12"/>
        <end position="27"/>
    </location>
</feature>
<dbReference type="FunFam" id="1.10.1070.11:FF:000008">
    <property type="entry name" value="serine/threonine-protein kinase SMG1 isoform X2"/>
    <property type="match status" value="1"/>
</dbReference>
<feature type="region of interest" description="Disordered" evidence="12">
    <location>
        <begin position="986"/>
        <end position="1015"/>
    </location>
</feature>
<dbReference type="SMART" id="SM01345">
    <property type="entry name" value="Rapamycin_bind"/>
    <property type="match status" value="1"/>
</dbReference>
<dbReference type="InterPro" id="IPR003152">
    <property type="entry name" value="FATC_dom"/>
</dbReference>
<feature type="compositionally biased region" description="Basic and acidic residues" evidence="12">
    <location>
        <begin position="986"/>
        <end position="1006"/>
    </location>
</feature>
<dbReference type="PROSITE" id="PS51189">
    <property type="entry name" value="FAT"/>
    <property type="match status" value="1"/>
</dbReference>
<gene>
    <name evidence="16" type="ORF">PMEA_00026205</name>
</gene>
<proteinExistence type="inferred from homology"/>
<feature type="region of interest" description="Disordered" evidence="12">
    <location>
        <begin position="1968"/>
        <end position="1991"/>
    </location>
</feature>
<evidence type="ECO:0000256" key="7">
    <source>
        <dbReference type="ARBA" id="ARBA00022840"/>
    </source>
</evidence>
<keyword evidence="8" id="KW-0866">Nonsense-mediated mRNA decay</keyword>
<keyword evidence="6" id="KW-0418">Kinase</keyword>
<dbReference type="InterPro" id="IPR018936">
    <property type="entry name" value="PI3/4_kinase_CS"/>
</dbReference>
<feature type="coiled-coil region" evidence="11">
    <location>
        <begin position="2555"/>
        <end position="2595"/>
    </location>
</feature>
<dbReference type="InterPro" id="IPR050517">
    <property type="entry name" value="DDR_Repair_Kinase"/>
</dbReference>
<dbReference type="SMART" id="SM00146">
    <property type="entry name" value="PI3Kc"/>
    <property type="match status" value="1"/>
</dbReference>
<dbReference type="CDD" id="cd05170">
    <property type="entry name" value="PIKKc_SMG1"/>
    <property type="match status" value="1"/>
</dbReference>
<evidence type="ECO:0000259" key="14">
    <source>
        <dbReference type="PROSITE" id="PS51189"/>
    </source>
</evidence>
<comment type="catalytic activity">
    <reaction evidence="10">
        <text>L-seryl-[protein] + ATP = O-phospho-L-seryl-[protein] + ADP + H(+)</text>
        <dbReference type="Rhea" id="RHEA:17989"/>
        <dbReference type="Rhea" id="RHEA-COMP:9863"/>
        <dbReference type="Rhea" id="RHEA-COMP:11604"/>
        <dbReference type="ChEBI" id="CHEBI:15378"/>
        <dbReference type="ChEBI" id="CHEBI:29999"/>
        <dbReference type="ChEBI" id="CHEBI:30616"/>
        <dbReference type="ChEBI" id="CHEBI:83421"/>
        <dbReference type="ChEBI" id="CHEBI:456216"/>
        <dbReference type="EC" id="2.7.11.1"/>
    </reaction>
</comment>
<dbReference type="PANTHER" id="PTHR11139">
    <property type="entry name" value="ATAXIA TELANGIECTASIA MUTATED ATM -RELATED"/>
    <property type="match status" value="1"/>
</dbReference>
<dbReference type="SUPFAM" id="SSF48371">
    <property type="entry name" value="ARM repeat"/>
    <property type="match status" value="1"/>
</dbReference>
<evidence type="ECO:0000256" key="4">
    <source>
        <dbReference type="ARBA" id="ARBA00022679"/>
    </source>
</evidence>
<dbReference type="Pfam" id="PF02260">
    <property type="entry name" value="FATC"/>
    <property type="match status" value="1"/>
</dbReference>
<dbReference type="Pfam" id="PF00454">
    <property type="entry name" value="PI3_PI4_kinase"/>
    <property type="match status" value="1"/>
</dbReference>
<keyword evidence="5" id="KW-0547">Nucleotide-binding</keyword>
<feature type="region of interest" description="Disordered" evidence="12">
    <location>
        <begin position="3609"/>
        <end position="3654"/>
    </location>
</feature>
<feature type="compositionally biased region" description="Basic and acidic residues" evidence="12">
    <location>
        <begin position="59"/>
        <end position="119"/>
    </location>
</feature>
<dbReference type="InterPro" id="IPR039414">
    <property type="entry name" value="SMG1_PIKKc"/>
</dbReference>
<dbReference type="EC" id="2.7.11.1" evidence="2"/>
<evidence type="ECO:0000313" key="16">
    <source>
        <dbReference type="EMBL" id="CAH3039564.1"/>
    </source>
</evidence>
<evidence type="ECO:0000256" key="12">
    <source>
        <dbReference type="SAM" id="MobiDB-lite"/>
    </source>
</evidence>
<comment type="similarity">
    <text evidence="1">Belongs to the PI3/PI4-kinase family.</text>
</comment>
<dbReference type="InterPro" id="IPR016024">
    <property type="entry name" value="ARM-type_fold"/>
</dbReference>
<dbReference type="InterPro" id="IPR036940">
    <property type="entry name" value="PI3/4_kinase_cat_sf"/>
</dbReference>
<dbReference type="SUPFAM" id="SSF56112">
    <property type="entry name" value="Protein kinase-like (PK-like)"/>
    <property type="match status" value="1"/>
</dbReference>
<evidence type="ECO:0000256" key="11">
    <source>
        <dbReference type="SAM" id="Coils"/>
    </source>
</evidence>
<feature type="domain" description="FATC" evidence="15">
    <location>
        <begin position="3727"/>
        <end position="3759"/>
    </location>
</feature>
<dbReference type="GO" id="GO:0005524">
    <property type="term" value="F:ATP binding"/>
    <property type="evidence" value="ECO:0007669"/>
    <property type="project" value="UniProtKB-KW"/>
</dbReference>
<dbReference type="PROSITE" id="PS00916">
    <property type="entry name" value="PI3_4_KINASE_2"/>
    <property type="match status" value="1"/>
</dbReference>
<feature type="compositionally biased region" description="Low complexity" evidence="12">
    <location>
        <begin position="28"/>
        <end position="37"/>
    </location>
</feature>
<evidence type="ECO:0000256" key="10">
    <source>
        <dbReference type="ARBA" id="ARBA00048679"/>
    </source>
</evidence>
<evidence type="ECO:0000259" key="15">
    <source>
        <dbReference type="PROSITE" id="PS51190"/>
    </source>
</evidence>
<organism evidence="16 17">
    <name type="scientific">Pocillopora meandrina</name>
    <dbReference type="NCBI Taxonomy" id="46732"/>
    <lineage>
        <taxon>Eukaryota</taxon>
        <taxon>Metazoa</taxon>
        <taxon>Cnidaria</taxon>
        <taxon>Anthozoa</taxon>
        <taxon>Hexacorallia</taxon>
        <taxon>Scleractinia</taxon>
        <taxon>Astrocoeniina</taxon>
        <taxon>Pocilloporidae</taxon>
        <taxon>Pocillopora</taxon>
    </lineage>
</organism>
<dbReference type="SMART" id="SM01343">
    <property type="entry name" value="FATC"/>
    <property type="match status" value="1"/>
</dbReference>
<dbReference type="InterPro" id="IPR000403">
    <property type="entry name" value="PI3/4_kinase_cat_dom"/>
</dbReference>
<evidence type="ECO:0000256" key="1">
    <source>
        <dbReference type="ARBA" id="ARBA00011031"/>
    </source>
</evidence>
<feature type="compositionally biased region" description="Polar residues" evidence="12">
    <location>
        <begin position="1969"/>
        <end position="1991"/>
    </location>
</feature>
<feature type="compositionally biased region" description="Low complexity" evidence="12">
    <location>
        <begin position="3640"/>
        <end position="3651"/>
    </location>
</feature>
<dbReference type="GO" id="GO:0000184">
    <property type="term" value="P:nuclear-transcribed mRNA catabolic process, nonsense-mediated decay"/>
    <property type="evidence" value="ECO:0007669"/>
    <property type="project" value="UniProtKB-KW"/>
</dbReference>
<accession>A0AAU9VXL0</accession>
<dbReference type="Gene3D" id="1.10.1070.11">
    <property type="entry name" value="Phosphatidylinositol 3-/4-kinase, catalytic domain"/>
    <property type="match status" value="1"/>
</dbReference>
<feature type="domain" description="FAT" evidence="14">
    <location>
        <begin position="1561"/>
        <end position="1943"/>
    </location>
</feature>
<evidence type="ECO:0000313" key="17">
    <source>
        <dbReference type="Proteomes" id="UP001159428"/>
    </source>
</evidence>
<dbReference type="InterPro" id="IPR031559">
    <property type="entry name" value="SMG1"/>
</dbReference>
<sequence>MSARPQGRGRQTRRDRSQRNRGRDHSADSVSSTTSTQSERERDREREQRNGRNSRRRPEKKDERGRRRNEEGRRDVHVPDREGSKATDKDKGKLRSESEKLPPRGRGEPNRDPSRELNRDSFGSKGSTNEQINMFGDDSRLSHLVKRITKESERDRRLTAAQQFEEFLNAPENSQVVDKHAENLFVVVEDILFERGQPELKEKIATCGGIIGGILGNEAGRFFQWIFAKLESSASDEVKIFLLTALYKAIQVDTKNKYFRDFMTNVMSSLQNILENVDTSDLLRAALNVMMPIAIDYPHAFAGHFRDTVDILVGWHIDTSQQASLTSYTSECLVKLHDYWASDMAFSLTLLSQFLEDMEAYAEELGMLSNQVVSSDEIPSPYVSLPRLTALVRVFTTVVNGIGPSFSPNRSPSITPPYLTELIQRIIQCINMSGYSYYYEKLFVSANECLESMCSWLQPYFSCCCEITASFVIQQLQSSSCVTYPHIMSALQLIQKVIIHVNTAIPATFIQQLLEPGSPVMKLRLCSDQAVLSLVMKIYQGFLGIHDVPLLETAYRIAVTELISSFNLLHKTLQSLEMSDSNLEPLTSSSNEETGSLNADKDMQSDALNTEGSTPVPIPVQVQSSHELESIIIFDLCALSEIATTKSAILRLWKLSPSTYQLLTQHLDACAWKIAVCHPSVQYTILHALYTYCQRYNHFLPSSPSEGLHSSPDGDMVSMFSLISKVLGNSSTSEDSRKLCLVWLVEVLDKAVTSGVLGTVVRHVNLDSIAESILPSSFDHNPSISLEVSFCLNILVDLNVLSRSCLRKFFEDCAVRLMDLNKDVCTSYQQLIGTLPMDILTSSLSQSLFESRRSQGRSSEHVGKPLTTSCSDVWLARKGHVIKPPSGSFHSHDFQIVMGFILSGVFPSKEANADWLFRLFHSCNRVQKYAESEMLQFSRCQSLLWFWATWEAAQFCILSRLRTPLGRAQETFQSIEGALQKFELDARGEQEEKNKGKHEEPGSKEEEGNETAPGPKSYMNHLQSVLLLQFVENLEKLMYNGYEGCVVGLPSPPKSVRIFFRTNRSTCMEWLTRVRKGVMTIGTLCGSPAVTVWHGFQALQEMKAAGITKGEDFDKAVSLTAQALCELKSAHAISGLMAWCEQVSGQKYSWMNGTVTKAKGWYECAAKEYKVAVEGVSKGTEKGQQDERKTSEVSTPSIVTTFLVDEVADCYMKLSSWNEVSEWQKHVSNLRKHCTDSGVQHSLMANVDTNYVKALSKFEECDFISVRNHLRLVPGAALNSLTENLNKSAWSAKLNHPDTTFSPVWAPDKIEQTAELSLIQAQTLFFTSGNLKAKTKDNNSKDEKIIRSDVNPTSLYFGFGFTILIWIGNQCHYFFFLYSQTIKECVHHATSLSERVLQIGTLGWPLEVSASHITQLQFATAMEDMVESTRHQEDYSPSFLRGIGNFNVDHTQHDCAVLMKALRFCGNLHYLANSMGKHQNQFRRELISLQMGAVQLARKHHNFSLAQKLLVKQMSLLGNTAKVSQDSNCSKKHFFELFMESLNDLSLATAKPVDGMEIQREFSKLAFSMGHPSEAVFSLAESISHYANLGDIDSNVGALNSKSLLTLAKWLLNDRKLLTAVTKVNGNGLSVAAKINSLCELETSYVSLGHSNLIPAQEESENGLNSSFVTSVANGVTDAESVCGQLLHLATMQAPDLGKAWFNLAGWCYRWGRKTVEQASSMGNVDLLPQEKETVLQSLPQNARPAEVESVMLVLGQVHVTAYFNQEEDIGEEDQLYDDGLENTKKQLLTVCPGLHDAQPQLLENLLSVWKGVRDRLFKHYHFAAKAYFMYLKMGSEDLEMSSVKNTDQNKRGTKNSDDDSNVTATLRLLRLLVKHAGELRTELEEGLVKTPTRPWKDITPQLFSRLNHPESYVRQSVSELLCRVGQDAPHLIVYPAVVGCSTSLPKYLLNKGKEGEGLLPLLVPTATDVPSENSQNQGIQTGETQGSKTESDALTTCYQTIVESIRTHNPQLVSELQGFIMELRRITLLWEELWHGSLMQTHHDVTRRQQQLEDEIKRVSGNQNLTNQQKATLIREKHIAIMKPVVFAIQQLNKITCQEPATPHEQWFQMSYDGAIRSALDALQNPPEPADHRSSWEPFKQLLQAFQARSQKRSAYTLHMDEISPALSSMKGSAVYMPGQTHFSGKIVTIDSVVREVNILPTKTKPKKLVFVGSDGQRYTYLFKGLEDLHLDERIMQFLSICNNMFTRVDSHNSPLFCARHYSVTPLGPRSGLIQWVDGAVPVFALFKRWQQREAASAALIKSAQGANPQPPPPMKPSELYYSKMTPALKEKGITDLNSRREWPLGVMKHVLEELMKETPNDLLAKELWCSSTSATEWWQMTQSYARSTAVMSMIGYIIGLGDRHLDNMLVDFTTGEVVHIDYNVCFEKGKGLRVPEKVPFRMTPNLETALGVTGVEGVFRLSCEEVLKILKQGRETLLTLLEAFVYDPLVDWTTANDTAFASAFYGGGAPGVTDNKVNKKEMERDVTQSLFSSRVAEMKVTWTNNKDELLSGMTKLDEQLDTYLSSLKQLKSMDVATEELKDQQETLQAAISNPQHPLHMVQAKFDEKKKLLADHDAVLQSINEKLAECQQWQAQHKAAMETVHGPKLAALVEELYQPLDLGLPSFAPAISFLQGAGQGHIVSQCEQLETELSGLLHQRRTMFRSCSDLLRTYATVTSLFPSDYVQQNRSFEWQSWLQSLVEDSSTKKCQEVIEESDKLHNKPVADSPLTLAEVTGFMTMEVKLQSSLTEQNAKFIKFSERRKQESVETAFLSKAVGEAYAALKKYITGKQPASYRCLASVLITALCSLNKRCLAMENTAKVAKDRLSDLTSREGDWFLDELCSMSGNVNQLLLLLKDHQMEVKDDQQAILGQAQNSMKAVFTVQRVFMALQELMTNFRTIIVPEAFKSIYSEDPNVFAVIQQVQTVAHKQKISLRELAENLEARLLEGHASAETAQKHSPEEVDAVIQEVHMQFEKLLQTSKISGSDSGEDSSSSMTSGQMLLAGFNGLFTKVASELSDMFTAFERVHFDKRASKFDVVRDAQKLQVTNSAKNAELLGKLFFLKRLEVIISFFNSCRLVTLTLKGVSRSGSVPGAANCTAEPSNNLFTNSDSSHAETKVWNPDKCYSEDDLAVHVKHFIADCVQQCIMGLPSQALAAVVIKFATMLGSKADKEFLNDEDAVILEDYCKRVVDGNVSSGLIKSKQLSQITSLTGSYDVAWRKHDFAKRLDNNMNIYKGVVQRAQLQLARFQWLYEDNLLQCPMRGNNMITPARATVMADLKKRVQGLIHMDSVVKGVEEKLGAQESSIEQRLKWAAGANPALNPVLQNFEQTLADRKKLMIVESKHSSDICSLSNAILHCEALRTHTADALGVDKVMTTLINRCQQSSAELESCSEKLHDVTEVAKKVKVSYPPEAPITLDWMKNKLDTVGQEMASIKARKTQVGQAIMGNRDSIKSQASSVKTIMVAHQQLIGDVKSMLTTMAKDEEAAESRQAKLFISTHNRQSEECAQLIKSILAVCGGKISDGKDHIEDNIADIKSMVKSIKSLVQWVHDHLLSLASPLVPDESGASGGKTPIAAPPPTFASALRQGSGSVTPSSKESGSSDVGSPHPVILQRDMAASPSGAGSPTASSRVVAVASPRRISSANLARDPRTGKALQERNTYAISVWRRVKAKLDGRDQDNKKMSIADQVDFVIRESRSVDNLCQMYEGWTAWV</sequence>
<dbReference type="Gene3D" id="3.30.1010.10">
    <property type="entry name" value="Phosphatidylinositol 3-kinase Catalytic Subunit, Chain A, domain 4"/>
    <property type="match status" value="1"/>
</dbReference>
<reference evidence="16 17" key="1">
    <citation type="submission" date="2022-05" db="EMBL/GenBank/DDBJ databases">
        <authorList>
            <consortium name="Genoscope - CEA"/>
            <person name="William W."/>
        </authorList>
    </citation>
    <scope>NUCLEOTIDE SEQUENCE [LARGE SCALE GENOMIC DNA]</scope>
</reference>
<dbReference type="Pfam" id="PF15785">
    <property type="entry name" value="SMG1"/>
    <property type="match status" value="1"/>
</dbReference>
<dbReference type="PANTHER" id="PTHR11139:SF71">
    <property type="entry name" value="SERINE_THREONINE-PROTEIN KINASE SMG1"/>
    <property type="match status" value="1"/>
</dbReference>
<evidence type="ECO:0000256" key="6">
    <source>
        <dbReference type="ARBA" id="ARBA00022777"/>
    </source>
</evidence>
<keyword evidence="3" id="KW-0723">Serine/threonine-protein kinase</keyword>
<comment type="catalytic activity">
    <reaction evidence="9">
        <text>L-threonyl-[protein] + ATP = O-phospho-L-threonyl-[protein] + ADP + H(+)</text>
        <dbReference type="Rhea" id="RHEA:46608"/>
        <dbReference type="Rhea" id="RHEA-COMP:11060"/>
        <dbReference type="Rhea" id="RHEA-COMP:11605"/>
        <dbReference type="ChEBI" id="CHEBI:15378"/>
        <dbReference type="ChEBI" id="CHEBI:30013"/>
        <dbReference type="ChEBI" id="CHEBI:30616"/>
        <dbReference type="ChEBI" id="CHEBI:61977"/>
        <dbReference type="ChEBI" id="CHEBI:456216"/>
        <dbReference type="EC" id="2.7.11.1"/>
    </reaction>
</comment>
<dbReference type="GO" id="GO:0004674">
    <property type="term" value="F:protein serine/threonine kinase activity"/>
    <property type="evidence" value="ECO:0007669"/>
    <property type="project" value="UniProtKB-KW"/>
</dbReference>
<dbReference type="PROSITE" id="PS50290">
    <property type="entry name" value="PI3_4_KINASE_3"/>
    <property type="match status" value="1"/>
</dbReference>
<evidence type="ECO:0000259" key="13">
    <source>
        <dbReference type="PROSITE" id="PS50290"/>
    </source>
</evidence>
<dbReference type="EMBL" id="CALNXJ010000005">
    <property type="protein sequence ID" value="CAH3039564.1"/>
    <property type="molecule type" value="Genomic_DNA"/>
</dbReference>
<evidence type="ECO:0000256" key="5">
    <source>
        <dbReference type="ARBA" id="ARBA00022741"/>
    </source>
</evidence>
<evidence type="ECO:0000256" key="3">
    <source>
        <dbReference type="ARBA" id="ARBA00022527"/>
    </source>
</evidence>